<feature type="binding site" evidence="5">
    <location>
        <position position="118"/>
    </location>
    <ligand>
        <name>CoA</name>
        <dbReference type="ChEBI" id="CHEBI:57287"/>
    </ligand>
</feature>
<dbReference type="InterPro" id="IPR008927">
    <property type="entry name" value="6-PGluconate_DH-like_C_sf"/>
</dbReference>
<dbReference type="Proteomes" id="UP000037982">
    <property type="component" value="Unassembled WGS sequence"/>
</dbReference>
<dbReference type="PATRIC" id="fig|66876.3.peg.450"/>
<dbReference type="Gene3D" id="3.40.50.720">
    <property type="entry name" value="NAD(P)-binding Rossmann-like Domain"/>
    <property type="match status" value="1"/>
</dbReference>
<feature type="site" description="Important for catalytic activity" evidence="4">
    <location>
        <position position="139"/>
    </location>
</feature>
<dbReference type="SUPFAM" id="SSF51735">
    <property type="entry name" value="NAD(P)-binding Rossmann-fold domains"/>
    <property type="match status" value="1"/>
</dbReference>
<dbReference type="GO" id="GO:0070403">
    <property type="term" value="F:NAD+ binding"/>
    <property type="evidence" value="ECO:0007669"/>
    <property type="project" value="InterPro"/>
</dbReference>
<dbReference type="PROSITE" id="PS00067">
    <property type="entry name" value="3HCDH"/>
    <property type="match status" value="1"/>
</dbReference>
<dbReference type="InterPro" id="IPR006176">
    <property type="entry name" value="3-OHacyl-CoA_DH_NAD-bd"/>
</dbReference>
<evidence type="ECO:0000259" key="7">
    <source>
        <dbReference type="Pfam" id="PF02737"/>
    </source>
</evidence>
<evidence type="ECO:0000256" key="5">
    <source>
        <dbReference type="PIRSR" id="PIRSR000105-3"/>
    </source>
</evidence>
<dbReference type="NCBIfam" id="NF005875">
    <property type="entry name" value="PRK07819.1"/>
    <property type="match status" value="1"/>
</dbReference>
<feature type="binding site" evidence="5">
    <location>
        <position position="55"/>
    </location>
    <ligand>
        <name>CoA</name>
        <dbReference type="ChEBI" id="CHEBI:57287"/>
    </ligand>
</feature>
<comment type="caution">
    <text evidence="8">The sequence shown here is derived from an EMBL/GenBank/DDBJ whole genome shotgun (WGS) entry which is preliminary data.</text>
</comment>
<dbReference type="Gene3D" id="1.10.1040.10">
    <property type="entry name" value="N-(1-d-carboxylethyl)-l-norvaline Dehydrogenase, domain 2"/>
    <property type="match status" value="1"/>
</dbReference>
<dbReference type="InterPro" id="IPR013328">
    <property type="entry name" value="6PGD_dom2"/>
</dbReference>
<dbReference type="RefSeq" id="WP_053922046.1">
    <property type="nucleotide sequence ID" value="NZ_LGKG01000001.1"/>
</dbReference>
<sequence>MAKKLAVIGAGLMGSGIAQVSAQAGWDVVLRDVTDEALARGKGGIEASYEKFVSKGKLEAAAAEQALARITTTTDLEAVADADIVVEAAFEKIEVKREIFQSLDKLAKDEAVLASNTSAIPITKIAAATTRPERVVGTHFFSPVPLMQLCELVRGYKTSDETLATAREFAESVGKTCIVVNRDVAGFVTTRLISALVVEATKLYESGVATAEDIDIACKLGFGHAMGPLATADLTGIDILMHATENIYTESQDEKFAPPELMRRMVDAGDIGRKSGQGFYEH</sequence>
<dbReference type="FunFam" id="3.40.50.720:FF:000009">
    <property type="entry name" value="Fatty oxidation complex, alpha subunit"/>
    <property type="match status" value="1"/>
</dbReference>
<feature type="domain" description="3-hydroxyacyl-CoA dehydrogenase C-terminal" evidence="6">
    <location>
        <begin position="186"/>
        <end position="281"/>
    </location>
</feature>
<keyword evidence="9" id="KW-1185">Reference proteome</keyword>
<dbReference type="PIRSF" id="PIRSF000105">
    <property type="entry name" value="HCDH"/>
    <property type="match status" value="1"/>
</dbReference>
<accession>A0A0N0Y0A2</accession>
<reference evidence="9" key="1">
    <citation type="submission" date="2015-07" db="EMBL/GenBank/DDBJ databases">
        <authorList>
            <person name="Ju K.-S."/>
            <person name="Doroghazi J.R."/>
            <person name="Metcalf W.W."/>
        </authorList>
    </citation>
    <scope>NUCLEOTIDE SEQUENCE [LARGE SCALE GENOMIC DNA]</scope>
    <source>
        <strain evidence="9">NRRL ISP-5002</strain>
    </source>
</reference>
<gene>
    <name evidence="8" type="ORF">ADL29_02115</name>
</gene>
<dbReference type="InterPro" id="IPR006180">
    <property type="entry name" value="3-OHacyl-CoA_DH_CS"/>
</dbReference>
<dbReference type="AlphaFoldDB" id="A0A0N0Y0A2"/>
<evidence type="ECO:0000256" key="4">
    <source>
        <dbReference type="PIRSR" id="PIRSR000105-1"/>
    </source>
</evidence>
<dbReference type="SUPFAM" id="SSF48179">
    <property type="entry name" value="6-phosphogluconate dehydrogenase C-terminal domain-like"/>
    <property type="match status" value="1"/>
</dbReference>
<evidence type="ECO:0000256" key="1">
    <source>
        <dbReference type="ARBA" id="ARBA00005086"/>
    </source>
</evidence>
<name>A0A0N0Y0A2_9ACTN</name>
<evidence type="ECO:0000256" key="3">
    <source>
        <dbReference type="ARBA" id="ARBA00023002"/>
    </source>
</evidence>
<dbReference type="GO" id="GO:0008691">
    <property type="term" value="F:3-hydroxybutyryl-CoA dehydrogenase activity"/>
    <property type="evidence" value="ECO:0007669"/>
    <property type="project" value="TreeGrafter"/>
</dbReference>
<evidence type="ECO:0000259" key="6">
    <source>
        <dbReference type="Pfam" id="PF00725"/>
    </source>
</evidence>
<dbReference type="InterPro" id="IPR036291">
    <property type="entry name" value="NAD(P)-bd_dom_sf"/>
</dbReference>
<comment type="pathway">
    <text evidence="1">Lipid metabolism; butanoate metabolism.</text>
</comment>
<dbReference type="GO" id="GO:0006635">
    <property type="term" value="P:fatty acid beta-oxidation"/>
    <property type="evidence" value="ECO:0007669"/>
    <property type="project" value="TreeGrafter"/>
</dbReference>
<evidence type="ECO:0000313" key="9">
    <source>
        <dbReference type="Proteomes" id="UP000037982"/>
    </source>
</evidence>
<comment type="similarity">
    <text evidence="2">Belongs to the 3-hydroxyacyl-CoA dehydrogenase family.</text>
</comment>
<dbReference type="InterPro" id="IPR006108">
    <property type="entry name" value="3HC_DH_C"/>
</dbReference>
<dbReference type="InterPro" id="IPR022694">
    <property type="entry name" value="3-OHacyl-CoA_DH"/>
</dbReference>
<proteinExistence type="inferred from homology"/>
<feature type="domain" description="3-hydroxyacyl-CoA dehydrogenase NAD binding" evidence="7">
    <location>
        <begin position="4"/>
        <end position="183"/>
    </location>
</feature>
<dbReference type="Pfam" id="PF02737">
    <property type="entry name" value="3HCDH_N"/>
    <property type="match status" value="1"/>
</dbReference>
<dbReference type="PANTHER" id="PTHR48075:SF5">
    <property type="entry name" value="3-HYDROXYBUTYRYL-COA DEHYDROGENASE"/>
    <property type="match status" value="1"/>
</dbReference>
<evidence type="ECO:0000256" key="2">
    <source>
        <dbReference type="ARBA" id="ARBA00009463"/>
    </source>
</evidence>
<dbReference type="PANTHER" id="PTHR48075">
    <property type="entry name" value="3-HYDROXYACYL-COA DEHYDROGENASE FAMILY PROTEIN"/>
    <property type="match status" value="1"/>
</dbReference>
<protein>
    <submittedName>
        <fullName evidence="8">3-hydroxybutyryl-CoA dehydrogenase</fullName>
    </submittedName>
</protein>
<keyword evidence="3" id="KW-0560">Oxidoreductase</keyword>
<organism evidence="8 9">
    <name type="scientific">Streptomyces chattanoogensis</name>
    <dbReference type="NCBI Taxonomy" id="66876"/>
    <lineage>
        <taxon>Bacteria</taxon>
        <taxon>Bacillati</taxon>
        <taxon>Actinomycetota</taxon>
        <taxon>Actinomycetes</taxon>
        <taxon>Kitasatosporales</taxon>
        <taxon>Streptomycetaceae</taxon>
        <taxon>Streptomyces</taxon>
    </lineage>
</organism>
<dbReference type="Pfam" id="PF00725">
    <property type="entry name" value="3HCDH"/>
    <property type="match status" value="1"/>
</dbReference>
<evidence type="ECO:0000313" key="8">
    <source>
        <dbReference type="EMBL" id="KPC66995.1"/>
    </source>
</evidence>
<feature type="binding site" evidence="5">
    <location>
        <position position="48"/>
    </location>
    <ligand>
        <name>CoA</name>
        <dbReference type="ChEBI" id="CHEBI:57287"/>
    </ligand>
</feature>
<dbReference type="EMBL" id="LGKG01000001">
    <property type="protein sequence ID" value="KPC66995.1"/>
    <property type="molecule type" value="Genomic_DNA"/>
</dbReference>